<dbReference type="PROSITE" id="PS51318">
    <property type="entry name" value="TAT"/>
    <property type="match status" value="1"/>
</dbReference>
<reference evidence="5 6" key="1">
    <citation type="submission" date="2019-04" db="EMBL/GenBank/DDBJ databases">
        <title>Phreatobacter aquaticus sp. nov.</title>
        <authorList>
            <person name="Choi A."/>
            <person name="Baek K."/>
        </authorList>
    </citation>
    <scope>NUCLEOTIDE SEQUENCE [LARGE SCALE GENOMIC DNA]</scope>
    <source>
        <strain evidence="5 6">NMCR1094</strain>
    </source>
</reference>
<protein>
    <submittedName>
        <fullName evidence="5">Branched-chain amino acid ABC transporter substrate-binding protein</fullName>
    </submittedName>
</protein>
<evidence type="ECO:0000256" key="2">
    <source>
        <dbReference type="ARBA" id="ARBA00022729"/>
    </source>
</evidence>
<evidence type="ECO:0000313" key="5">
    <source>
        <dbReference type="EMBL" id="QCK85549.1"/>
    </source>
</evidence>
<dbReference type="InterPro" id="IPR028081">
    <property type="entry name" value="Leu-bd"/>
</dbReference>
<accession>A0A4D7QIG7</accession>
<organism evidence="5 6">
    <name type="scientific">Phreatobacter aquaticus</name>
    <dbReference type="NCBI Taxonomy" id="2570229"/>
    <lineage>
        <taxon>Bacteria</taxon>
        <taxon>Pseudomonadati</taxon>
        <taxon>Pseudomonadota</taxon>
        <taxon>Alphaproteobacteria</taxon>
        <taxon>Hyphomicrobiales</taxon>
        <taxon>Phreatobacteraceae</taxon>
        <taxon>Phreatobacter</taxon>
    </lineage>
</organism>
<dbReference type="Pfam" id="PF13458">
    <property type="entry name" value="Peripla_BP_6"/>
    <property type="match status" value="1"/>
</dbReference>
<sequence length="390" mass="41258">MTILTRRSTLLGGTALGVAGLIGRASAQTSEITIGITISVTGPAAALGVPIRNMVELLSPEIGGLKVKAIVLDDAGDPTAATTNARRFVAEDKADVLMGSSTTPPGIAVSNVAFEANVPHFSFAPIPIQPGREKWSVVMPQPVALMAKGLFDHMKRTNVKTVGMIGFSDSWGDLWLREFKAQAEPAGIRLTADERYARADTSVAGQALKLVSTRPDAVLVAASGTGAALPQIALRERGFTGPIYQTHGAVTRDFIRIAGRAAEGVIMASGPVIAPELLPATAQVKAPGLAYVNAYEGKYGKDTRTQFGAHIFDAWEVLKRTVPVALKTAKPGTQEFREAIRQAMLTERDIIASQGVFNFTATDRYGVDDRARVLITVKDGNWALVPGSAS</sequence>
<gene>
    <name evidence="5" type="ORF">E8L99_07100</name>
</gene>
<comment type="similarity">
    <text evidence="1">Belongs to the leucine-binding protein family.</text>
</comment>
<dbReference type="AlphaFoldDB" id="A0A4D7QIG7"/>
<dbReference type="KEGG" id="paqt:E8L99_07100"/>
<keyword evidence="3" id="KW-0813">Transport</keyword>
<name>A0A4D7QIG7_9HYPH</name>
<dbReference type="InterPro" id="IPR028082">
    <property type="entry name" value="Peripla_BP_I"/>
</dbReference>
<dbReference type="SUPFAM" id="SSF53822">
    <property type="entry name" value="Periplasmic binding protein-like I"/>
    <property type="match status" value="1"/>
</dbReference>
<dbReference type="OrthoDB" id="9147078at2"/>
<feature type="domain" description="Leucine-binding protein" evidence="4">
    <location>
        <begin position="31"/>
        <end position="343"/>
    </location>
</feature>
<keyword evidence="3" id="KW-0029">Amino-acid transport</keyword>
<dbReference type="PANTHER" id="PTHR30483">
    <property type="entry name" value="LEUCINE-SPECIFIC-BINDING PROTEIN"/>
    <property type="match status" value="1"/>
</dbReference>
<dbReference type="Gene3D" id="3.40.50.2300">
    <property type="match status" value="2"/>
</dbReference>
<evidence type="ECO:0000259" key="4">
    <source>
        <dbReference type="Pfam" id="PF13458"/>
    </source>
</evidence>
<keyword evidence="2" id="KW-0732">Signal</keyword>
<dbReference type="EMBL" id="CP039865">
    <property type="protein sequence ID" value="QCK85549.1"/>
    <property type="molecule type" value="Genomic_DNA"/>
</dbReference>
<dbReference type="InterPro" id="IPR051010">
    <property type="entry name" value="BCAA_transport"/>
</dbReference>
<proteinExistence type="inferred from homology"/>
<evidence type="ECO:0000256" key="1">
    <source>
        <dbReference type="ARBA" id="ARBA00010062"/>
    </source>
</evidence>
<dbReference type="Proteomes" id="UP000298588">
    <property type="component" value="Chromosome"/>
</dbReference>
<dbReference type="CDD" id="cd06333">
    <property type="entry name" value="PBP1_ABC_RPA1789-like"/>
    <property type="match status" value="1"/>
</dbReference>
<evidence type="ECO:0000256" key="3">
    <source>
        <dbReference type="ARBA" id="ARBA00022970"/>
    </source>
</evidence>
<dbReference type="RefSeq" id="WP_137098883.1">
    <property type="nucleotide sequence ID" value="NZ_CP039865.1"/>
</dbReference>
<dbReference type="GO" id="GO:0006865">
    <property type="term" value="P:amino acid transport"/>
    <property type="evidence" value="ECO:0007669"/>
    <property type="project" value="UniProtKB-KW"/>
</dbReference>
<evidence type="ECO:0000313" key="6">
    <source>
        <dbReference type="Proteomes" id="UP000298588"/>
    </source>
</evidence>
<dbReference type="PANTHER" id="PTHR30483:SF38">
    <property type="entry name" value="BLR7848 PROTEIN"/>
    <property type="match status" value="1"/>
</dbReference>
<dbReference type="InterPro" id="IPR006311">
    <property type="entry name" value="TAT_signal"/>
</dbReference>
<keyword evidence="6" id="KW-1185">Reference proteome</keyword>